<dbReference type="GO" id="GO:0005783">
    <property type="term" value="C:endoplasmic reticulum"/>
    <property type="evidence" value="ECO:0007669"/>
    <property type="project" value="TreeGrafter"/>
</dbReference>
<dbReference type="InterPro" id="IPR002123">
    <property type="entry name" value="Plipid/glycerol_acylTrfase"/>
</dbReference>
<evidence type="ECO:0000256" key="11">
    <source>
        <dbReference type="ARBA" id="ARBA00023264"/>
    </source>
</evidence>
<evidence type="ECO:0000256" key="8">
    <source>
        <dbReference type="ARBA" id="ARBA00023098"/>
    </source>
</evidence>
<dbReference type="EMBL" id="NEDP02004990">
    <property type="protein sequence ID" value="OWF43856.1"/>
    <property type="molecule type" value="Genomic_DNA"/>
</dbReference>
<evidence type="ECO:0000256" key="13">
    <source>
        <dbReference type="ARBA" id="ARBA00025707"/>
    </source>
</evidence>
<comment type="subcellular location">
    <subcellularLocation>
        <location evidence="1">Membrane</location>
    </subcellularLocation>
</comment>
<keyword evidence="11" id="KW-1208">Phospholipid metabolism</keyword>
<keyword evidence="6 15" id="KW-0812">Transmembrane</keyword>
<dbReference type="GO" id="GO:0019432">
    <property type="term" value="P:triglyceride biosynthetic process"/>
    <property type="evidence" value="ECO:0007669"/>
    <property type="project" value="TreeGrafter"/>
</dbReference>
<evidence type="ECO:0000256" key="1">
    <source>
        <dbReference type="ARBA" id="ARBA00004370"/>
    </source>
</evidence>
<evidence type="ECO:0000256" key="4">
    <source>
        <dbReference type="ARBA" id="ARBA00022516"/>
    </source>
</evidence>
<keyword evidence="10" id="KW-0594">Phospholipid biosynthesis</keyword>
<dbReference type="PANTHER" id="PTHR23063:SF2">
    <property type="entry name" value="GLYCEROL-3-PHOSPHATE ACYLTRANSFERASE 4, ISOFORM D-RELATED"/>
    <property type="match status" value="1"/>
</dbReference>
<dbReference type="SUPFAM" id="SSF69593">
    <property type="entry name" value="Glycerol-3-phosphate (1)-acyltransferase"/>
    <property type="match status" value="1"/>
</dbReference>
<reference evidence="17 18" key="1">
    <citation type="journal article" date="2017" name="Nat. Ecol. Evol.">
        <title>Scallop genome provides insights into evolution of bilaterian karyotype and development.</title>
        <authorList>
            <person name="Wang S."/>
            <person name="Zhang J."/>
            <person name="Jiao W."/>
            <person name="Li J."/>
            <person name="Xun X."/>
            <person name="Sun Y."/>
            <person name="Guo X."/>
            <person name="Huan P."/>
            <person name="Dong B."/>
            <person name="Zhang L."/>
            <person name="Hu X."/>
            <person name="Sun X."/>
            <person name="Wang J."/>
            <person name="Zhao C."/>
            <person name="Wang Y."/>
            <person name="Wang D."/>
            <person name="Huang X."/>
            <person name="Wang R."/>
            <person name="Lv J."/>
            <person name="Li Y."/>
            <person name="Zhang Z."/>
            <person name="Liu B."/>
            <person name="Lu W."/>
            <person name="Hui Y."/>
            <person name="Liang J."/>
            <person name="Zhou Z."/>
            <person name="Hou R."/>
            <person name="Li X."/>
            <person name="Liu Y."/>
            <person name="Li H."/>
            <person name="Ning X."/>
            <person name="Lin Y."/>
            <person name="Zhao L."/>
            <person name="Xing Q."/>
            <person name="Dou J."/>
            <person name="Li Y."/>
            <person name="Mao J."/>
            <person name="Guo H."/>
            <person name="Dou H."/>
            <person name="Li T."/>
            <person name="Mu C."/>
            <person name="Jiang W."/>
            <person name="Fu Q."/>
            <person name="Fu X."/>
            <person name="Miao Y."/>
            <person name="Liu J."/>
            <person name="Yu Q."/>
            <person name="Li R."/>
            <person name="Liao H."/>
            <person name="Li X."/>
            <person name="Kong Y."/>
            <person name="Jiang Z."/>
            <person name="Chourrout D."/>
            <person name="Li R."/>
            <person name="Bao Z."/>
        </authorList>
    </citation>
    <scope>NUCLEOTIDE SEQUENCE [LARGE SCALE GENOMIC DNA]</scope>
    <source>
        <strain evidence="17 18">PY_sf001</strain>
    </source>
</reference>
<comment type="pathway">
    <text evidence="2">Lipid metabolism.</text>
</comment>
<dbReference type="GO" id="GO:0008654">
    <property type="term" value="P:phospholipid biosynthetic process"/>
    <property type="evidence" value="ECO:0007669"/>
    <property type="project" value="UniProtKB-KW"/>
</dbReference>
<dbReference type="STRING" id="6573.A0A210Q539"/>
<dbReference type="CDD" id="cd07991">
    <property type="entry name" value="LPLAT_LPCAT1-like"/>
    <property type="match status" value="1"/>
</dbReference>
<keyword evidence="18" id="KW-1185">Reference proteome</keyword>
<dbReference type="GO" id="GO:0016020">
    <property type="term" value="C:membrane"/>
    <property type="evidence" value="ECO:0007669"/>
    <property type="project" value="UniProtKB-SubCell"/>
</dbReference>
<evidence type="ECO:0000256" key="10">
    <source>
        <dbReference type="ARBA" id="ARBA00023209"/>
    </source>
</evidence>
<evidence type="ECO:0000256" key="15">
    <source>
        <dbReference type="SAM" id="Phobius"/>
    </source>
</evidence>
<keyword evidence="4" id="KW-0444">Lipid biosynthesis</keyword>
<dbReference type="GO" id="GO:0004366">
    <property type="term" value="F:glycerol-3-phosphate O-acyltransferase activity"/>
    <property type="evidence" value="ECO:0007669"/>
    <property type="project" value="TreeGrafter"/>
</dbReference>
<keyword evidence="8" id="KW-0443">Lipid metabolism</keyword>
<feature type="transmembrane region" description="Helical" evidence="15">
    <location>
        <begin position="142"/>
        <end position="162"/>
    </location>
</feature>
<dbReference type="InterPro" id="IPR045252">
    <property type="entry name" value="LPCAT1-like"/>
</dbReference>
<protein>
    <submittedName>
        <fullName evidence="17">Glycerol-3-phosphate acyltransferase 4</fullName>
    </submittedName>
</protein>
<evidence type="ECO:0000313" key="18">
    <source>
        <dbReference type="Proteomes" id="UP000242188"/>
    </source>
</evidence>
<feature type="transmembrane region" description="Helical" evidence="15">
    <location>
        <begin position="113"/>
        <end position="136"/>
    </location>
</feature>
<dbReference type="OrthoDB" id="10051137at2759"/>
<sequence>MWGQERIALYNETKRHYNRSESEEEEEEEEVTRENGHDKQVIRRDISISAMGSLKMPSQRPEYDITNLKKEFHVSDVMYFSKCGVEAIIEDDVTQCFTAEELKSWNFLTRTTLGYQFISMRLTILWCLGCFVRYFILLPFRTLVLCTGLSWLIISTAVLGYLPESNLKKRLNQKASLMSHRLLARACSAVLTFHNRENIAKNGICVANHTSPIDVIILSCDGCYAMVGQAHNGFLGIVQRALSRATSHIWFERSEVRDRHLVARRLKEHVDNEDKLPILIFPEGTCINNTSVVMFKKGSFEVGSTIYPVAIKYDPRFGDAFWDSSKMGMLSHIFQILTSWALVADVWYLPPMMKNETEDAVNFANRVKKEIARRGGLVDLEWDGQLKRTKVKDAYKLKPQEEFSKLLKVD</sequence>
<accession>A0A210Q539</accession>
<feature type="domain" description="Phospholipid/glycerol acyltransferase" evidence="16">
    <location>
        <begin position="203"/>
        <end position="314"/>
    </location>
</feature>
<comment type="similarity">
    <text evidence="3">Belongs to the 1-acyl-sn-glycerol-3-phosphate acyltransferase family.</text>
</comment>
<evidence type="ECO:0000256" key="6">
    <source>
        <dbReference type="ARBA" id="ARBA00022692"/>
    </source>
</evidence>
<organism evidence="17 18">
    <name type="scientific">Mizuhopecten yessoensis</name>
    <name type="common">Japanese scallop</name>
    <name type="synonym">Patinopecten yessoensis</name>
    <dbReference type="NCBI Taxonomy" id="6573"/>
    <lineage>
        <taxon>Eukaryota</taxon>
        <taxon>Metazoa</taxon>
        <taxon>Spiralia</taxon>
        <taxon>Lophotrochozoa</taxon>
        <taxon>Mollusca</taxon>
        <taxon>Bivalvia</taxon>
        <taxon>Autobranchia</taxon>
        <taxon>Pteriomorphia</taxon>
        <taxon>Pectinida</taxon>
        <taxon>Pectinoidea</taxon>
        <taxon>Pectinidae</taxon>
        <taxon>Mizuhopecten</taxon>
    </lineage>
</organism>
<dbReference type="AlphaFoldDB" id="A0A210Q539"/>
<feature type="region of interest" description="Disordered" evidence="14">
    <location>
        <begin position="13"/>
        <end position="37"/>
    </location>
</feature>
<keyword evidence="9 15" id="KW-0472">Membrane</keyword>
<comment type="caution">
    <text evidence="17">The sequence shown here is derived from an EMBL/GenBank/DDBJ whole genome shotgun (WGS) entry which is preliminary data.</text>
</comment>
<keyword evidence="7 15" id="KW-1133">Transmembrane helix</keyword>
<evidence type="ECO:0000259" key="16">
    <source>
        <dbReference type="SMART" id="SM00563"/>
    </source>
</evidence>
<evidence type="ECO:0000256" key="3">
    <source>
        <dbReference type="ARBA" id="ARBA00008655"/>
    </source>
</evidence>
<dbReference type="PANTHER" id="PTHR23063">
    <property type="entry name" value="PHOSPHOLIPID ACYLTRANSFERASE"/>
    <property type="match status" value="1"/>
</dbReference>
<evidence type="ECO:0000256" key="5">
    <source>
        <dbReference type="ARBA" id="ARBA00022679"/>
    </source>
</evidence>
<feature type="compositionally biased region" description="Acidic residues" evidence="14">
    <location>
        <begin position="22"/>
        <end position="31"/>
    </location>
</feature>
<dbReference type="Pfam" id="PF01553">
    <property type="entry name" value="Acyltransferase"/>
    <property type="match status" value="1"/>
</dbReference>
<dbReference type="SMART" id="SM00563">
    <property type="entry name" value="PlsC"/>
    <property type="match status" value="1"/>
</dbReference>
<evidence type="ECO:0000313" key="17">
    <source>
        <dbReference type="EMBL" id="OWF43856.1"/>
    </source>
</evidence>
<gene>
    <name evidence="17" type="ORF">KP79_PYT17608</name>
</gene>
<evidence type="ECO:0000256" key="12">
    <source>
        <dbReference type="ARBA" id="ARBA00023315"/>
    </source>
</evidence>
<keyword evidence="5 17" id="KW-0808">Transferase</keyword>
<evidence type="ECO:0000256" key="9">
    <source>
        <dbReference type="ARBA" id="ARBA00023136"/>
    </source>
</evidence>
<evidence type="ECO:0000256" key="7">
    <source>
        <dbReference type="ARBA" id="ARBA00022989"/>
    </source>
</evidence>
<name>A0A210Q539_MIZYE</name>
<dbReference type="Proteomes" id="UP000242188">
    <property type="component" value="Unassembled WGS sequence"/>
</dbReference>
<evidence type="ECO:0000256" key="2">
    <source>
        <dbReference type="ARBA" id="ARBA00005189"/>
    </source>
</evidence>
<proteinExistence type="inferred from homology"/>
<evidence type="ECO:0000256" key="14">
    <source>
        <dbReference type="SAM" id="MobiDB-lite"/>
    </source>
</evidence>
<comment type="pathway">
    <text evidence="13">Phospholipid metabolism.</text>
</comment>
<keyword evidence="12 17" id="KW-0012">Acyltransferase</keyword>